<proteinExistence type="predicted"/>
<reference evidence="5 6" key="1">
    <citation type="submission" date="2020-02" db="EMBL/GenBank/DDBJ databases">
        <title>Comparative genomics of sulfur disproportionating microorganisms.</title>
        <authorList>
            <person name="Ward L.M."/>
            <person name="Bertran E."/>
            <person name="Johnston D.T."/>
        </authorList>
    </citation>
    <scope>NUCLEOTIDE SEQUENCE [LARGE SCALE GENOMIC DNA]</scope>
    <source>
        <strain evidence="5 6">DSM 3696</strain>
    </source>
</reference>
<evidence type="ECO:0000259" key="4">
    <source>
        <dbReference type="Pfam" id="PF00881"/>
    </source>
</evidence>
<comment type="caution">
    <text evidence="5">The sequence shown here is derived from an EMBL/GenBank/DDBJ whole genome shotgun (WGS) entry which is preliminary data.</text>
</comment>
<evidence type="ECO:0000256" key="1">
    <source>
        <dbReference type="ARBA" id="ARBA00022630"/>
    </source>
</evidence>
<feature type="domain" description="Nitroreductase" evidence="4">
    <location>
        <begin position="65"/>
        <end position="148"/>
    </location>
</feature>
<dbReference type="GO" id="GO:0016491">
    <property type="term" value="F:oxidoreductase activity"/>
    <property type="evidence" value="ECO:0007669"/>
    <property type="project" value="UniProtKB-KW"/>
</dbReference>
<dbReference type="PANTHER" id="PTHR23026:SF90">
    <property type="entry name" value="IODOTYROSINE DEIODINASE 1"/>
    <property type="match status" value="1"/>
</dbReference>
<accession>A0A7K3NHS4</accession>
<dbReference type="PANTHER" id="PTHR23026">
    <property type="entry name" value="NADPH NITROREDUCTASE"/>
    <property type="match status" value="1"/>
</dbReference>
<gene>
    <name evidence="5" type="ORF">G3N56_03145</name>
</gene>
<dbReference type="CDD" id="cd02150">
    <property type="entry name" value="nitroreductase"/>
    <property type="match status" value="1"/>
</dbReference>
<evidence type="ECO:0000313" key="5">
    <source>
        <dbReference type="EMBL" id="NDY55738.1"/>
    </source>
</evidence>
<dbReference type="SUPFAM" id="SSF55469">
    <property type="entry name" value="FMN-dependent nitroreductase-like"/>
    <property type="match status" value="1"/>
</dbReference>
<keyword evidence="2" id="KW-0288">FMN</keyword>
<keyword evidence="3" id="KW-0560">Oxidoreductase</keyword>
<dbReference type="RefSeq" id="WP_163300795.1">
    <property type="nucleotide sequence ID" value="NZ_JAAGRQ010000009.1"/>
</dbReference>
<dbReference type="AlphaFoldDB" id="A0A7K3NHS4"/>
<protein>
    <submittedName>
        <fullName evidence="5">Nitroreductase family protein</fullName>
    </submittedName>
</protein>
<sequence>MDALEAIHTRRSIRKFDGKPVSPGQIETLLRAAMAAPSAGNAQPWRFLVVTDRDILDRIPDIHPYAAMVRTAPVGILVLGDASLEKYPGYWVLDCAAAIQNMLLAARATGLGSVWTGVYPTPERVAAFSKMFALPGHIIPHSFVVVGHPVQSPGPVDRFNPARIDENAFVGK</sequence>
<dbReference type="InterPro" id="IPR029479">
    <property type="entry name" value="Nitroreductase"/>
</dbReference>
<keyword evidence="6" id="KW-1185">Reference proteome</keyword>
<name>A0A7K3NHS4_9BACT</name>
<dbReference type="Pfam" id="PF00881">
    <property type="entry name" value="Nitroreductase"/>
    <property type="match status" value="2"/>
</dbReference>
<evidence type="ECO:0000313" key="6">
    <source>
        <dbReference type="Proteomes" id="UP000469724"/>
    </source>
</evidence>
<dbReference type="InterPro" id="IPR050627">
    <property type="entry name" value="Nitroreductase/BluB"/>
</dbReference>
<feature type="domain" description="Nitroreductase" evidence="4">
    <location>
        <begin position="7"/>
        <end position="59"/>
    </location>
</feature>
<organism evidence="5 6">
    <name type="scientific">Desulfolutivibrio sulfodismutans</name>
    <dbReference type="NCBI Taxonomy" id="63561"/>
    <lineage>
        <taxon>Bacteria</taxon>
        <taxon>Pseudomonadati</taxon>
        <taxon>Thermodesulfobacteriota</taxon>
        <taxon>Desulfovibrionia</taxon>
        <taxon>Desulfovibrionales</taxon>
        <taxon>Desulfovibrionaceae</taxon>
        <taxon>Desulfolutivibrio</taxon>
    </lineage>
</organism>
<evidence type="ECO:0000256" key="3">
    <source>
        <dbReference type="ARBA" id="ARBA00023002"/>
    </source>
</evidence>
<dbReference type="Proteomes" id="UP000469724">
    <property type="component" value="Unassembled WGS sequence"/>
</dbReference>
<keyword evidence="1" id="KW-0285">Flavoprotein</keyword>
<evidence type="ECO:0000256" key="2">
    <source>
        <dbReference type="ARBA" id="ARBA00022643"/>
    </source>
</evidence>
<dbReference type="InterPro" id="IPR000415">
    <property type="entry name" value="Nitroreductase-like"/>
</dbReference>
<dbReference type="Gene3D" id="3.40.109.10">
    <property type="entry name" value="NADH Oxidase"/>
    <property type="match status" value="1"/>
</dbReference>
<dbReference type="EMBL" id="JAAGRQ010000009">
    <property type="protein sequence ID" value="NDY55738.1"/>
    <property type="molecule type" value="Genomic_DNA"/>
</dbReference>